<evidence type="ECO:0000313" key="2">
    <source>
        <dbReference type="EMBL" id="VDL83501.1"/>
    </source>
</evidence>
<reference evidence="4" key="1">
    <citation type="submission" date="2017-02" db="UniProtKB">
        <authorList>
            <consortium name="WormBaseParasite"/>
        </authorList>
    </citation>
    <scope>IDENTIFICATION</scope>
</reference>
<accession>A0A0N4YR92</accession>
<organism evidence="4">
    <name type="scientific">Nippostrongylus brasiliensis</name>
    <name type="common">Rat hookworm</name>
    <dbReference type="NCBI Taxonomy" id="27835"/>
    <lineage>
        <taxon>Eukaryota</taxon>
        <taxon>Metazoa</taxon>
        <taxon>Ecdysozoa</taxon>
        <taxon>Nematoda</taxon>
        <taxon>Chromadorea</taxon>
        <taxon>Rhabditida</taxon>
        <taxon>Rhabditina</taxon>
        <taxon>Rhabditomorpha</taxon>
        <taxon>Strongyloidea</taxon>
        <taxon>Heligmosomidae</taxon>
        <taxon>Nippostrongylus</taxon>
    </lineage>
</organism>
<feature type="region of interest" description="Disordered" evidence="1">
    <location>
        <begin position="1"/>
        <end position="47"/>
    </location>
</feature>
<dbReference type="AlphaFoldDB" id="A0A0N4YR92"/>
<reference evidence="2 3" key="2">
    <citation type="submission" date="2018-11" db="EMBL/GenBank/DDBJ databases">
        <authorList>
            <consortium name="Pathogen Informatics"/>
        </authorList>
    </citation>
    <scope>NUCLEOTIDE SEQUENCE [LARGE SCALE GENOMIC DNA]</scope>
</reference>
<evidence type="ECO:0000313" key="4">
    <source>
        <dbReference type="WBParaSite" id="NBR_0001976401-mRNA-1"/>
    </source>
</evidence>
<feature type="compositionally biased region" description="Low complexity" evidence="1">
    <location>
        <begin position="25"/>
        <end position="40"/>
    </location>
</feature>
<gene>
    <name evidence="2" type="ORF">NBR_LOCUS19765</name>
</gene>
<dbReference type="WBParaSite" id="NBR_0001976401-mRNA-1">
    <property type="protein sequence ID" value="NBR_0001976401-mRNA-1"/>
    <property type="gene ID" value="NBR_0001976401"/>
</dbReference>
<evidence type="ECO:0000256" key="1">
    <source>
        <dbReference type="SAM" id="MobiDB-lite"/>
    </source>
</evidence>
<sequence length="94" mass="10369">MSTILISKNEPSRAQGGRAMEESNRSALASSAQNASQSSSEKNNMRHQLDELIKRYVKESKEESSQMITDLTLSARVDAAALRLSKINSTKAKR</sequence>
<keyword evidence="3" id="KW-1185">Reference proteome</keyword>
<protein>
    <submittedName>
        <fullName evidence="4">30S ribosomal protein S20</fullName>
    </submittedName>
</protein>
<name>A0A0N4YR92_NIPBR</name>
<proteinExistence type="predicted"/>
<evidence type="ECO:0000313" key="3">
    <source>
        <dbReference type="Proteomes" id="UP000271162"/>
    </source>
</evidence>
<dbReference type="Proteomes" id="UP000271162">
    <property type="component" value="Unassembled WGS sequence"/>
</dbReference>
<dbReference type="EMBL" id="UYSL01024468">
    <property type="protein sequence ID" value="VDL83501.1"/>
    <property type="molecule type" value="Genomic_DNA"/>
</dbReference>